<feature type="compositionally biased region" description="Polar residues" evidence="1">
    <location>
        <begin position="353"/>
        <end position="365"/>
    </location>
</feature>
<keyword evidence="7" id="KW-1185">Reference proteome</keyword>
<dbReference type="InterPro" id="IPR053858">
    <property type="entry name" value="Arb2_dom"/>
</dbReference>
<sequence>MDITSEEPEISMMQKPIDEKEDTSIQNQAINDTEKEQMIEIEQQYPKSIDVSGEYIEYDTLAQYGYQLKNEKFVQIDIDAPFEYELYKNKEDNQKRYETIGKLLDKEIYTLLETECHLTRIIIPVDAKKNEPTSFFFMSTDALTQEYLMIIIHGTGVVRAGQWSRKLIMNEGLEIGSQIPYIKRAMSLNYGVIVTNTNYNTVESHRSMRNRSLRPIRGSESAAEHGSYVWKHFVEKSKAKHLAIMAHSYGGAVVLHLAHEYKKDFKQRVFAIALTDSPMHDYAIGCESSVCKILKPKTINWVTDTSPLNTDLGESECGHLLSAGHTIHEWTSHSAFDAIFDFFDSKRKELEPSVQNKKNEVQMNVNDDDDSNENKIPVQNKKKKT</sequence>
<dbReference type="GO" id="GO:0031048">
    <property type="term" value="P:regulatory ncRNA-mediated heterochromatin formation"/>
    <property type="evidence" value="ECO:0007669"/>
    <property type="project" value="TreeGrafter"/>
</dbReference>
<proteinExistence type="predicted"/>
<reference evidence="4" key="1">
    <citation type="submission" date="2021-02" db="EMBL/GenBank/DDBJ databases">
        <authorList>
            <person name="Nowell W R."/>
        </authorList>
    </citation>
    <scope>NUCLEOTIDE SEQUENCE</scope>
</reference>
<evidence type="ECO:0000313" key="6">
    <source>
        <dbReference type="EMBL" id="CAF3793518.1"/>
    </source>
</evidence>
<name>A0A814IEM0_9BILA</name>
<dbReference type="Proteomes" id="UP000682733">
    <property type="component" value="Unassembled WGS sequence"/>
</dbReference>
<dbReference type="EMBL" id="CAJOBA010006094">
    <property type="protein sequence ID" value="CAF3762956.1"/>
    <property type="molecule type" value="Genomic_DNA"/>
</dbReference>
<dbReference type="Proteomes" id="UP000663829">
    <property type="component" value="Unassembled WGS sequence"/>
</dbReference>
<dbReference type="PANTHER" id="PTHR21357:SF4">
    <property type="entry name" value="FAM172 FAMILY PROTEIN HOMOLOG CG10038"/>
    <property type="match status" value="1"/>
</dbReference>
<dbReference type="GO" id="GO:0035197">
    <property type="term" value="F:siRNA binding"/>
    <property type="evidence" value="ECO:0007669"/>
    <property type="project" value="TreeGrafter"/>
</dbReference>
<organism evidence="4 7">
    <name type="scientific">Didymodactylos carnosus</name>
    <dbReference type="NCBI Taxonomy" id="1234261"/>
    <lineage>
        <taxon>Eukaryota</taxon>
        <taxon>Metazoa</taxon>
        <taxon>Spiralia</taxon>
        <taxon>Gnathifera</taxon>
        <taxon>Rotifera</taxon>
        <taxon>Eurotatoria</taxon>
        <taxon>Bdelloidea</taxon>
        <taxon>Philodinida</taxon>
        <taxon>Philodinidae</taxon>
        <taxon>Didymodactylos</taxon>
    </lineage>
</organism>
<evidence type="ECO:0000313" key="7">
    <source>
        <dbReference type="Proteomes" id="UP000663829"/>
    </source>
</evidence>
<dbReference type="GO" id="GO:0005634">
    <property type="term" value="C:nucleus"/>
    <property type="evidence" value="ECO:0007669"/>
    <property type="project" value="TreeGrafter"/>
</dbReference>
<evidence type="ECO:0000259" key="2">
    <source>
        <dbReference type="Pfam" id="PF22749"/>
    </source>
</evidence>
<dbReference type="AlphaFoldDB" id="A0A814IEM0"/>
<feature type="domain" description="Arb2" evidence="2">
    <location>
        <begin position="60"/>
        <end position="307"/>
    </location>
</feature>
<dbReference type="InterPro" id="IPR029058">
    <property type="entry name" value="AB_hydrolase_fold"/>
</dbReference>
<accession>A0A814IEM0</accession>
<dbReference type="InterPro" id="IPR048263">
    <property type="entry name" value="Arb2"/>
</dbReference>
<dbReference type="OrthoDB" id="421951at2759"/>
<feature type="region of interest" description="Disordered" evidence="1">
    <location>
        <begin position="1"/>
        <end position="21"/>
    </location>
</feature>
<dbReference type="SUPFAM" id="SSF53474">
    <property type="entry name" value="alpha/beta-Hydrolases"/>
    <property type="match status" value="1"/>
</dbReference>
<evidence type="ECO:0000313" key="5">
    <source>
        <dbReference type="EMBL" id="CAF3762956.1"/>
    </source>
</evidence>
<dbReference type="EMBL" id="CAJOBC010003636">
    <property type="protein sequence ID" value="CAF3793518.1"/>
    <property type="molecule type" value="Genomic_DNA"/>
</dbReference>
<dbReference type="EMBL" id="CAJNOK010006087">
    <property type="protein sequence ID" value="CAF0993057.1"/>
    <property type="molecule type" value="Genomic_DNA"/>
</dbReference>
<gene>
    <name evidence="4" type="ORF">GPM918_LOCUS14845</name>
    <name evidence="3" type="ORF">OVA965_LOCUS14172</name>
    <name evidence="6" type="ORF">SRO942_LOCUS14838</name>
    <name evidence="5" type="ORF">TMI583_LOCUS14175</name>
</gene>
<dbReference type="EMBL" id="CAJNOQ010003637">
    <property type="protein sequence ID" value="CAF1022278.1"/>
    <property type="molecule type" value="Genomic_DNA"/>
</dbReference>
<comment type="caution">
    <text evidence="4">The sequence shown here is derived from an EMBL/GenBank/DDBJ whole genome shotgun (WGS) entry which is preliminary data.</text>
</comment>
<dbReference type="Pfam" id="PF22749">
    <property type="entry name" value="Arb2"/>
    <property type="match status" value="1"/>
</dbReference>
<evidence type="ECO:0000313" key="4">
    <source>
        <dbReference type="EMBL" id="CAF1022278.1"/>
    </source>
</evidence>
<protein>
    <recommendedName>
        <fullName evidence="2">Arb2 domain-containing protein</fullName>
    </recommendedName>
</protein>
<evidence type="ECO:0000313" key="3">
    <source>
        <dbReference type="EMBL" id="CAF0993057.1"/>
    </source>
</evidence>
<dbReference type="Proteomes" id="UP000681722">
    <property type="component" value="Unassembled WGS sequence"/>
</dbReference>
<dbReference type="Proteomes" id="UP000677228">
    <property type="component" value="Unassembled WGS sequence"/>
</dbReference>
<evidence type="ECO:0000256" key="1">
    <source>
        <dbReference type="SAM" id="MobiDB-lite"/>
    </source>
</evidence>
<dbReference type="PANTHER" id="PTHR21357">
    <property type="entry name" value="FAM172 FAMILY PROTEIN HOMOLOG CG10038"/>
    <property type="match status" value="1"/>
</dbReference>
<feature type="region of interest" description="Disordered" evidence="1">
    <location>
        <begin position="351"/>
        <end position="385"/>
    </location>
</feature>